<protein>
    <submittedName>
        <fullName evidence="1">TetR/AcrR family transcriptional regulator</fullName>
    </submittedName>
</protein>
<evidence type="ECO:0000313" key="2">
    <source>
        <dbReference type="Proteomes" id="UP000282311"/>
    </source>
</evidence>
<name>A0A3B0CFJ8_9BACL</name>
<dbReference type="InterPro" id="IPR009057">
    <property type="entry name" value="Homeodomain-like_sf"/>
</dbReference>
<dbReference type="AlphaFoldDB" id="A0A3B0CFJ8"/>
<keyword evidence="2" id="KW-1185">Reference proteome</keyword>
<organism evidence="1 2">
    <name type="scientific">Paenibacillus ginsengarvi</name>
    <dbReference type="NCBI Taxonomy" id="400777"/>
    <lineage>
        <taxon>Bacteria</taxon>
        <taxon>Bacillati</taxon>
        <taxon>Bacillota</taxon>
        <taxon>Bacilli</taxon>
        <taxon>Bacillales</taxon>
        <taxon>Paenibacillaceae</taxon>
        <taxon>Paenibacillus</taxon>
    </lineage>
</organism>
<evidence type="ECO:0000313" key="1">
    <source>
        <dbReference type="EMBL" id="RKN84373.1"/>
    </source>
</evidence>
<proteinExistence type="predicted"/>
<comment type="caution">
    <text evidence="1">The sequence shown here is derived from an EMBL/GenBank/DDBJ whole genome shotgun (WGS) entry which is preliminary data.</text>
</comment>
<dbReference type="SUPFAM" id="SSF46689">
    <property type="entry name" value="Homeodomain-like"/>
    <property type="match status" value="1"/>
</dbReference>
<dbReference type="Proteomes" id="UP000282311">
    <property type="component" value="Unassembled WGS sequence"/>
</dbReference>
<accession>A0A3B0CFJ8</accession>
<dbReference type="OrthoDB" id="66596at2"/>
<sequence length="192" mass="21479">MPPKAEITKEKVLDAAFEIVRKQGLGALTARSVAQHLKCSTQPIYSAYGKMTDLKDDVYNLAVDYALTSMKEGVKDAANAPALNLAIGGLHFAKNEKQLFRTVYLSGHKKYDLSKEKFIGEEMMIAHLRLRGRLSTVEEGRLRQVLKKLMIYLIGLGTMINTSTMELSIEEATDLIRDMYEALLLQEGISRP</sequence>
<dbReference type="EMBL" id="RBAH01000008">
    <property type="protein sequence ID" value="RKN84373.1"/>
    <property type="molecule type" value="Genomic_DNA"/>
</dbReference>
<reference evidence="1 2" key="1">
    <citation type="journal article" date="2007" name="Int. J. Syst. Evol. Microbiol.">
        <title>Paenibacillus ginsengarvi sp. nov., isolated from soil from ginseng cultivation.</title>
        <authorList>
            <person name="Yoon M.H."/>
            <person name="Ten L.N."/>
            <person name="Im W.T."/>
        </authorList>
    </citation>
    <scope>NUCLEOTIDE SEQUENCE [LARGE SCALE GENOMIC DNA]</scope>
    <source>
        <strain evidence="1 2">KCTC 13059</strain>
    </source>
</reference>
<gene>
    <name evidence="1" type="ORF">D7M11_12835</name>
</gene>
<dbReference type="Gene3D" id="1.10.357.10">
    <property type="entry name" value="Tetracycline Repressor, domain 2"/>
    <property type="match status" value="1"/>
</dbReference>